<evidence type="ECO:0000259" key="1">
    <source>
        <dbReference type="Pfam" id="PF18929"/>
    </source>
</evidence>
<gene>
    <name evidence="2" type="ORF">A3C92_02450</name>
</gene>
<evidence type="ECO:0000313" key="2">
    <source>
        <dbReference type="EMBL" id="OHA02661.1"/>
    </source>
</evidence>
<dbReference type="InterPro" id="IPR043734">
    <property type="entry name" value="DUF5678"/>
</dbReference>
<comment type="caution">
    <text evidence="2">The sequence shown here is derived from an EMBL/GenBank/DDBJ whole genome shotgun (WGS) entry which is preliminary data.</text>
</comment>
<dbReference type="Proteomes" id="UP000177177">
    <property type="component" value="Unassembled WGS sequence"/>
</dbReference>
<protein>
    <recommendedName>
        <fullName evidence="1">DUF5678 domain-containing protein</fullName>
    </recommendedName>
</protein>
<feature type="domain" description="DUF5678" evidence="1">
    <location>
        <begin position="11"/>
        <end position="47"/>
    </location>
</feature>
<dbReference type="Pfam" id="PF18929">
    <property type="entry name" value="DUF5678"/>
    <property type="match status" value="1"/>
</dbReference>
<accession>A0A1G2KW21</accession>
<dbReference type="AlphaFoldDB" id="A0A1G2KW21"/>
<name>A0A1G2KW21_9BACT</name>
<organism evidence="2 3">
    <name type="scientific">Candidatus Sungbacteria bacterium RIFCSPHIGHO2_02_FULL_53_17</name>
    <dbReference type="NCBI Taxonomy" id="1802275"/>
    <lineage>
        <taxon>Bacteria</taxon>
        <taxon>Candidatus Sungiibacteriota</taxon>
    </lineage>
</organism>
<reference evidence="2 3" key="1">
    <citation type="journal article" date="2016" name="Nat. Commun.">
        <title>Thousands of microbial genomes shed light on interconnected biogeochemical processes in an aquifer system.</title>
        <authorList>
            <person name="Anantharaman K."/>
            <person name="Brown C.T."/>
            <person name="Hug L.A."/>
            <person name="Sharon I."/>
            <person name="Castelle C.J."/>
            <person name="Probst A.J."/>
            <person name="Thomas B.C."/>
            <person name="Singh A."/>
            <person name="Wilkins M.J."/>
            <person name="Karaoz U."/>
            <person name="Brodie E.L."/>
            <person name="Williams K.H."/>
            <person name="Hubbard S.S."/>
            <person name="Banfield J.F."/>
        </authorList>
    </citation>
    <scope>NUCLEOTIDE SEQUENCE [LARGE SCALE GENOMIC DNA]</scope>
</reference>
<dbReference type="EMBL" id="MHQN01000032">
    <property type="protein sequence ID" value="OHA02661.1"/>
    <property type="molecule type" value="Genomic_DNA"/>
</dbReference>
<evidence type="ECO:0000313" key="3">
    <source>
        <dbReference type="Proteomes" id="UP000177177"/>
    </source>
</evidence>
<proteinExistence type="predicted"/>
<sequence>MNKSGTPVIDVKKYGGKQVAIAGGRIIASGRTLSEVLRRAKIIAPQKPMSEIRIFSVPKTLSVIYHVSWRNHLSVYRGV</sequence>